<dbReference type="Proteomes" id="UP000245535">
    <property type="component" value="Unassembled WGS sequence"/>
</dbReference>
<evidence type="ECO:0000313" key="2">
    <source>
        <dbReference type="Proteomes" id="UP000245535"/>
    </source>
</evidence>
<protein>
    <submittedName>
        <fullName evidence="1">Uncharacterized protein</fullName>
    </submittedName>
</protein>
<dbReference type="RefSeq" id="WP_109616054.1">
    <property type="nucleotide sequence ID" value="NZ_QGDO01000001.1"/>
</dbReference>
<dbReference type="PROSITE" id="PS51257">
    <property type="entry name" value="PROKAR_LIPOPROTEIN"/>
    <property type="match status" value="1"/>
</dbReference>
<accession>A0A315ZGD2</accession>
<dbReference type="OrthoDB" id="1389932at2"/>
<sequence length="323" mass="36514">MNKLYSKLALLSVLFVLFSCEDENEQSSTPPKDNDRSFDIEHISEQIAVRVIQKVDNTIDEDSLTQKLLPLMERIDDFPSDTLADKTTEVILNTIDSTKLYNQLYPLWIKFQELDSNQLLQVTVPVVSFIEEKWINEENFTKVFLPITQKIDETPLRNMSDLAKEATAKITVIVNQVNTTFPSLGLAPNYEQIESIINASLVTAKPVISSKGAEVVANELAVIVINQFFSHEQLTQTFYTILETLQQKDGNTFIGFIANWVDINLDHFESEISTLLSALIEAIDPNASAEKIASSIINLIDDKLTEELVYQIVYDFLSEIGQE</sequence>
<comment type="caution">
    <text evidence="1">The sequence shown here is derived from an EMBL/GenBank/DDBJ whole genome shotgun (WGS) entry which is preliminary data.</text>
</comment>
<gene>
    <name evidence="1" type="ORF">BC781_101942</name>
</gene>
<proteinExistence type="predicted"/>
<name>A0A315ZGD2_SEDFL</name>
<reference evidence="1 2" key="1">
    <citation type="submission" date="2018-03" db="EMBL/GenBank/DDBJ databases">
        <title>Genomic Encyclopedia of Archaeal and Bacterial Type Strains, Phase II (KMG-II): from individual species to whole genera.</title>
        <authorList>
            <person name="Goeker M."/>
        </authorList>
    </citation>
    <scope>NUCLEOTIDE SEQUENCE [LARGE SCALE GENOMIC DNA]</scope>
    <source>
        <strain evidence="1 2">DSM 28229</strain>
    </source>
</reference>
<dbReference type="AlphaFoldDB" id="A0A315ZGD2"/>
<organism evidence="1 2">
    <name type="scientific">Sediminitomix flava</name>
    <dbReference type="NCBI Taxonomy" id="379075"/>
    <lineage>
        <taxon>Bacteria</taxon>
        <taxon>Pseudomonadati</taxon>
        <taxon>Bacteroidota</taxon>
        <taxon>Cytophagia</taxon>
        <taxon>Cytophagales</taxon>
        <taxon>Flammeovirgaceae</taxon>
        <taxon>Sediminitomix</taxon>
    </lineage>
</organism>
<dbReference type="EMBL" id="QGDO01000001">
    <property type="protein sequence ID" value="PWJ44571.1"/>
    <property type="molecule type" value="Genomic_DNA"/>
</dbReference>
<evidence type="ECO:0000313" key="1">
    <source>
        <dbReference type="EMBL" id="PWJ44571.1"/>
    </source>
</evidence>
<keyword evidence="2" id="KW-1185">Reference proteome</keyword>